<keyword evidence="2" id="KW-1185">Reference proteome</keyword>
<name>A0ACB7Z449_9ERIC</name>
<evidence type="ECO:0000313" key="1">
    <source>
        <dbReference type="EMBL" id="KAH7860421.1"/>
    </source>
</evidence>
<proteinExistence type="predicted"/>
<accession>A0ACB7Z449</accession>
<dbReference type="Proteomes" id="UP000828048">
    <property type="component" value="Chromosome 4"/>
</dbReference>
<organism evidence="1 2">
    <name type="scientific">Vaccinium darrowii</name>
    <dbReference type="NCBI Taxonomy" id="229202"/>
    <lineage>
        <taxon>Eukaryota</taxon>
        <taxon>Viridiplantae</taxon>
        <taxon>Streptophyta</taxon>
        <taxon>Embryophyta</taxon>
        <taxon>Tracheophyta</taxon>
        <taxon>Spermatophyta</taxon>
        <taxon>Magnoliopsida</taxon>
        <taxon>eudicotyledons</taxon>
        <taxon>Gunneridae</taxon>
        <taxon>Pentapetalae</taxon>
        <taxon>asterids</taxon>
        <taxon>Ericales</taxon>
        <taxon>Ericaceae</taxon>
        <taxon>Vaccinioideae</taxon>
        <taxon>Vaccinieae</taxon>
        <taxon>Vaccinium</taxon>
    </lineage>
</organism>
<comment type="caution">
    <text evidence="1">The sequence shown here is derived from an EMBL/GenBank/DDBJ whole genome shotgun (WGS) entry which is preliminary data.</text>
</comment>
<sequence>MGGYYMHVQGLVTKQAEIGLRFSQKRYTDKPSPLFFNSFSSSPKNVLFLAGVAFYTMSMSSPTSSPEDSPMSSHEDSPMSSRESSPMSSSDDSEVICLCGHPAKLIISMNRNPYRLFYNCPRGQNNQCGFRQWFDETIPTDNQHVDQINLISIECIQLQERIDEIEKERDQERSLWFKESAELNSQISAVKDELNKIKSEIKPVNKVNPVSAGVTSDTMSMSSPEDSLMSSSEDYPMSSPEDSPMSSPENSGVLCFCWRPAKVRLSMTSKNPNRLFYHCPKRRNKQCGFFQWFDEPIPTGDRRVDEMNLISSERNRLQERMDKIKQEQDHERSRWNREKIDLHSQLSAVKDEVDKIKGKIKQENDELNQIKIKIKLENDELDKIKSEVKLEDESGSMPPLKQIKSEIKLENDGKIKSEVKLEDESGSMPPLKKIKIEIKLENDGKIKSEVKLEDEPGSMPPLN</sequence>
<dbReference type="EMBL" id="CM037154">
    <property type="protein sequence ID" value="KAH7860421.1"/>
    <property type="molecule type" value="Genomic_DNA"/>
</dbReference>
<protein>
    <submittedName>
        <fullName evidence="1">Uncharacterized protein</fullName>
    </submittedName>
</protein>
<evidence type="ECO:0000313" key="2">
    <source>
        <dbReference type="Proteomes" id="UP000828048"/>
    </source>
</evidence>
<gene>
    <name evidence="1" type="ORF">Vadar_013201</name>
</gene>
<reference evidence="1 2" key="1">
    <citation type="journal article" date="2021" name="Hortic Res">
        <title>High-quality reference genome and annotation aids understanding of berry development for evergreen blueberry (Vaccinium darrowii).</title>
        <authorList>
            <person name="Yu J."/>
            <person name="Hulse-Kemp A.M."/>
            <person name="Babiker E."/>
            <person name="Staton M."/>
        </authorList>
    </citation>
    <scope>NUCLEOTIDE SEQUENCE [LARGE SCALE GENOMIC DNA]</scope>
    <source>
        <strain evidence="2">cv. NJ 8807/NJ 8810</strain>
        <tissue evidence="1">Young leaf</tissue>
    </source>
</reference>